<gene>
    <name evidence="1" type="ORF">S12H4_02271</name>
</gene>
<reference evidence="1" key="1">
    <citation type="journal article" date="2014" name="Front. Microbiol.">
        <title>High frequency of phylogenetically diverse reductive dehalogenase-homologous genes in deep subseafloor sedimentary metagenomes.</title>
        <authorList>
            <person name="Kawai M."/>
            <person name="Futagami T."/>
            <person name="Toyoda A."/>
            <person name="Takaki Y."/>
            <person name="Nishi S."/>
            <person name="Hori S."/>
            <person name="Arai W."/>
            <person name="Tsubouchi T."/>
            <person name="Morono Y."/>
            <person name="Uchiyama I."/>
            <person name="Ito T."/>
            <person name="Fujiyama A."/>
            <person name="Inagaki F."/>
            <person name="Takami H."/>
        </authorList>
    </citation>
    <scope>NUCLEOTIDE SEQUENCE</scope>
    <source>
        <strain evidence="1">Expedition CK06-06</strain>
    </source>
</reference>
<organism evidence="1">
    <name type="scientific">marine sediment metagenome</name>
    <dbReference type="NCBI Taxonomy" id="412755"/>
    <lineage>
        <taxon>unclassified sequences</taxon>
        <taxon>metagenomes</taxon>
        <taxon>ecological metagenomes</taxon>
    </lineage>
</organism>
<comment type="caution">
    <text evidence="1">The sequence shown here is derived from an EMBL/GenBank/DDBJ whole genome shotgun (WGS) entry which is preliminary data.</text>
</comment>
<dbReference type="EMBL" id="BARW01000540">
    <property type="protein sequence ID" value="GAI65880.1"/>
    <property type="molecule type" value="Genomic_DNA"/>
</dbReference>
<evidence type="ECO:0000313" key="1">
    <source>
        <dbReference type="EMBL" id="GAI65880.1"/>
    </source>
</evidence>
<dbReference type="AlphaFoldDB" id="X1RRQ1"/>
<name>X1RRQ1_9ZZZZ</name>
<proteinExistence type="predicted"/>
<accession>X1RRQ1</accession>
<protein>
    <submittedName>
        <fullName evidence="1">Uncharacterized protein</fullName>
    </submittedName>
</protein>
<sequence length="63" mass="6874">MRESKVSKKGTTITVLSRTIKTTIKTNKMPDVAGFIQAMKDMGGKVLTREDGAIVIDLHQGAR</sequence>